<accession>A0A151B6U0</accession>
<dbReference type="RefSeq" id="WP_066822460.1">
    <property type="nucleotide sequence ID" value="NZ_LTBA01000003.1"/>
</dbReference>
<dbReference type="PATRIC" id="fig|1121338.3.peg.645"/>
<dbReference type="STRING" id="1121338.CLTEP_06380"/>
<gene>
    <name evidence="3" type="ORF">CLTEP_06380</name>
</gene>
<name>A0A151B6U0_9CLOT</name>
<evidence type="ECO:0000313" key="4">
    <source>
        <dbReference type="Proteomes" id="UP000075531"/>
    </source>
</evidence>
<dbReference type="AlphaFoldDB" id="A0A151B6U0"/>
<feature type="chain" id="PRO_5007577989" description="Chromosome partition protein Smc" evidence="2">
    <location>
        <begin position="26"/>
        <end position="258"/>
    </location>
</feature>
<sequence>MLDLKKVVIPSVLAATLMLPNVVLADEPSTGAVTSNKQTKIMQKWDAKQEHKINNITERWQVNKQKWENKVQDRRQHFIEKRAKRTEKLKTRYESMSEVISKGEKYVPGISDKWNAIYNERMDLRAKMDDILKGRWTKLDELRAENFQKRLEQRKEIIEKVKNGEMTKEEAKALMKEKRKEIKDNISERKQGLKQERENYRESAKAIREQMRKEWKSFKEAIKKEDADAIKTSINAFYENAHKLNDMFKTRIENLQNF</sequence>
<dbReference type="Proteomes" id="UP000075531">
    <property type="component" value="Unassembled WGS sequence"/>
</dbReference>
<organism evidence="3 4">
    <name type="scientific">Clostridium tepidiprofundi DSM 19306</name>
    <dbReference type="NCBI Taxonomy" id="1121338"/>
    <lineage>
        <taxon>Bacteria</taxon>
        <taxon>Bacillati</taxon>
        <taxon>Bacillota</taxon>
        <taxon>Clostridia</taxon>
        <taxon>Eubacteriales</taxon>
        <taxon>Clostridiaceae</taxon>
        <taxon>Clostridium</taxon>
    </lineage>
</organism>
<feature type="coiled-coil region" evidence="1">
    <location>
        <begin position="161"/>
        <end position="213"/>
    </location>
</feature>
<keyword evidence="2" id="KW-0732">Signal</keyword>
<keyword evidence="1" id="KW-0175">Coiled coil</keyword>
<proteinExistence type="predicted"/>
<reference evidence="3 4" key="1">
    <citation type="submission" date="2016-02" db="EMBL/GenBank/DDBJ databases">
        <title>Genome sequence of Clostridium tepidiprofundi DSM 19306.</title>
        <authorList>
            <person name="Poehlein A."/>
            <person name="Daniel R."/>
        </authorList>
    </citation>
    <scope>NUCLEOTIDE SEQUENCE [LARGE SCALE GENOMIC DNA]</scope>
    <source>
        <strain evidence="3 4">DSM 19306</strain>
    </source>
</reference>
<evidence type="ECO:0000313" key="3">
    <source>
        <dbReference type="EMBL" id="KYH35462.1"/>
    </source>
</evidence>
<feature type="signal peptide" evidence="2">
    <location>
        <begin position="1"/>
        <end position="25"/>
    </location>
</feature>
<comment type="caution">
    <text evidence="3">The sequence shown here is derived from an EMBL/GenBank/DDBJ whole genome shotgun (WGS) entry which is preliminary data.</text>
</comment>
<evidence type="ECO:0000256" key="1">
    <source>
        <dbReference type="SAM" id="Coils"/>
    </source>
</evidence>
<evidence type="ECO:0000256" key="2">
    <source>
        <dbReference type="SAM" id="SignalP"/>
    </source>
</evidence>
<dbReference type="EMBL" id="LTBA01000003">
    <property type="protein sequence ID" value="KYH35462.1"/>
    <property type="molecule type" value="Genomic_DNA"/>
</dbReference>
<keyword evidence="4" id="KW-1185">Reference proteome</keyword>
<protein>
    <recommendedName>
        <fullName evidence="5">Chromosome partition protein Smc</fullName>
    </recommendedName>
</protein>
<evidence type="ECO:0008006" key="5">
    <source>
        <dbReference type="Google" id="ProtNLM"/>
    </source>
</evidence>